<dbReference type="Pfam" id="PF07277">
    <property type="entry name" value="SapC"/>
    <property type="match status" value="1"/>
</dbReference>
<dbReference type="KEGG" id="tcm:HL41_04565"/>
<dbReference type="AlphaFoldDB" id="A0A075WS55"/>
<gene>
    <name evidence="1" type="ORF">HL41_04565</name>
</gene>
<keyword evidence="2" id="KW-1185">Reference proteome</keyword>
<protein>
    <recommendedName>
        <fullName evidence="3">SapC family protein</fullName>
    </recommendedName>
</protein>
<dbReference type="RefSeq" id="WP_038061702.1">
    <property type="nucleotide sequence ID" value="NZ_CP008796.1"/>
</dbReference>
<dbReference type="EMBL" id="CP008796">
    <property type="protein sequence ID" value="AIH04094.1"/>
    <property type="molecule type" value="Genomic_DNA"/>
</dbReference>
<dbReference type="Proteomes" id="UP000028481">
    <property type="component" value="Chromosome"/>
</dbReference>
<organism evidence="1 2">
    <name type="scientific">Thermodesulfobacterium commune DSM 2178</name>
    <dbReference type="NCBI Taxonomy" id="289377"/>
    <lineage>
        <taxon>Bacteria</taxon>
        <taxon>Pseudomonadati</taxon>
        <taxon>Thermodesulfobacteriota</taxon>
        <taxon>Thermodesulfobacteria</taxon>
        <taxon>Thermodesulfobacteriales</taxon>
        <taxon>Thermodesulfobacteriaceae</taxon>
        <taxon>Thermodesulfobacterium</taxon>
    </lineage>
</organism>
<name>A0A075WS55_9BACT</name>
<dbReference type="InterPro" id="IPR010836">
    <property type="entry name" value="SapC"/>
</dbReference>
<dbReference type="PaxDb" id="289377-HL41_04565"/>
<evidence type="ECO:0000313" key="1">
    <source>
        <dbReference type="EMBL" id="AIH04094.1"/>
    </source>
</evidence>
<evidence type="ECO:0000313" key="2">
    <source>
        <dbReference type="Proteomes" id="UP000028481"/>
    </source>
</evidence>
<sequence length="241" mass="27725">MFTPSQLFKNPVILEPEEHKNLKVLKPDNYSFMEGVEIIPLGYSEILPATMYYPVFFGMSEGMVFPFAVLGVQGKNPYLTKEGSFKIDYIPKLVKFYPFGLVYLREEGKENFLVAVDERFTTTEEGEPLFTETGEETSFFAEVKKKLTDLALDLKKALEFSQDLLVKGCITQTSFVMNGPLGKVEFKNLFLANIETLRRLQPEKLYYLNTSGYLPVLYGAYFSVRNFKIFELLYSVTIEIY</sequence>
<dbReference type="OrthoDB" id="9806524at2"/>
<reference evidence="1 2" key="1">
    <citation type="journal article" date="2015" name="Genome Announc.">
        <title>Genome Sequence of a Sulfate-Reducing Thermophilic Bacterium, Thermodesulfobacterium commune DSM 2178T (Phylum Thermodesulfobacteria).</title>
        <authorList>
            <person name="Bhatnagar S."/>
            <person name="Badger J.H."/>
            <person name="Madupu R."/>
            <person name="Khouri H.M."/>
            <person name="O'Connor E.M."/>
            <person name="Robb F.T."/>
            <person name="Ward N.L."/>
            <person name="Eisen J.A."/>
        </authorList>
    </citation>
    <scope>NUCLEOTIDE SEQUENCE [LARGE SCALE GENOMIC DNA]</scope>
    <source>
        <strain evidence="1 2">DSM 2178</strain>
    </source>
</reference>
<dbReference type="eggNOG" id="ENOG5030B9J">
    <property type="taxonomic scope" value="Bacteria"/>
</dbReference>
<evidence type="ECO:0008006" key="3">
    <source>
        <dbReference type="Google" id="ProtNLM"/>
    </source>
</evidence>
<proteinExistence type="predicted"/>
<dbReference type="STRING" id="289377.HL41_04565"/>
<accession>A0A075WS55</accession>
<dbReference type="HOGENOM" id="CLU_074824_1_1_0"/>